<reference evidence="3 4" key="1">
    <citation type="submission" date="2018-10" db="EMBL/GenBank/DDBJ databases">
        <title>Kocuria tytouropygialis sp. nov., isolated from the uropygial gland of an American barn owl (Tyto furcata).</title>
        <authorList>
            <person name="Braun M.S."/>
            <person name="Wang E."/>
            <person name="Zimmermann S."/>
            <person name="Wagner H."/>
            <person name="Wink M."/>
        </authorList>
    </citation>
    <scope>NUCLEOTIDE SEQUENCE [LARGE SCALE GENOMIC DNA]</scope>
    <source>
        <strain evidence="3 4">442</strain>
    </source>
</reference>
<comment type="caution">
    <text evidence="3">The sequence shown here is derived from an EMBL/GenBank/DDBJ whole genome shotgun (WGS) entry which is preliminary data.</text>
</comment>
<dbReference type="OrthoDB" id="9778326at2"/>
<comment type="catalytic activity">
    <reaction evidence="1">
        <text>uridine(34) in tRNA + AH2 + O2 = 5-hydroxyuridine(34) in tRNA + A + H2O</text>
        <dbReference type="Rhea" id="RHEA:64224"/>
        <dbReference type="Rhea" id="RHEA-COMP:11727"/>
        <dbReference type="Rhea" id="RHEA-COMP:13381"/>
        <dbReference type="ChEBI" id="CHEBI:13193"/>
        <dbReference type="ChEBI" id="CHEBI:15377"/>
        <dbReference type="ChEBI" id="CHEBI:15379"/>
        <dbReference type="ChEBI" id="CHEBI:17499"/>
        <dbReference type="ChEBI" id="CHEBI:65315"/>
        <dbReference type="ChEBI" id="CHEBI:136877"/>
    </reaction>
</comment>
<dbReference type="PANTHER" id="PTHR43268">
    <property type="entry name" value="THIOSULFATE SULFURTRANSFERASE/RHODANESE-LIKE DOMAIN-CONTAINING PROTEIN 2"/>
    <property type="match status" value="1"/>
</dbReference>
<dbReference type="GO" id="GO:0006400">
    <property type="term" value="P:tRNA modification"/>
    <property type="evidence" value="ECO:0007669"/>
    <property type="project" value="UniProtKB-UniRule"/>
</dbReference>
<comment type="function">
    <text evidence="1">Catalyzes oxygen-dependent 5-hydroxyuridine (ho5U) modification at position 34 in tRNAs.</text>
</comment>
<gene>
    <name evidence="1" type="primary">trhO</name>
    <name evidence="3" type="ORF">C1C97_004100</name>
</gene>
<dbReference type="SMART" id="SM00450">
    <property type="entry name" value="RHOD"/>
    <property type="match status" value="1"/>
</dbReference>
<evidence type="ECO:0000313" key="3">
    <source>
        <dbReference type="EMBL" id="RKQ36804.1"/>
    </source>
</evidence>
<protein>
    <recommendedName>
        <fullName evidence="1">tRNA uridine(34) hydroxylase</fullName>
        <ecNumber evidence="1">1.14.-.-</ecNumber>
    </recommendedName>
    <alternativeName>
        <fullName evidence="1">tRNA hydroxylation protein O</fullName>
    </alternativeName>
</protein>
<dbReference type="RefSeq" id="WP_121030113.1">
    <property type="nucleotide sequence ID" value="NZ_PNJG02000001.1"/>
</dbReference>
<keyword evidence="4" id="KW-1185">Reference proteome</keyword>
<organism evidence="3 4">
    <name type="scientific">Kocuria tytonis</name>
    <dbReference type="NCBI Taxonomy" id="2054280"/>
    <lineage>
        <taxon>Bacteria</taxon>
        <taxon>Bacillati</taxon>
        <taxon>Actinomycetota</taxon>
        <taxon>Actinomycetes</taxon>
        <taxon>Micrococcales</taxon>
        <taxon>Micrococcaceae</taxon>
        <taxon>Kocuria</taxon>
    </lineage>
</organism>
<dbReference type="EMBL" id="PNJG02000001">
    <property type="protein sequence ID" value="RKQ36804.1"/>
    <property type="molecule type" value="Genomic_DNA"/>
</dbReference>
<dbReference type="AlphaFoldDB" id="A0A495ABH8"/>
<accession>A0A495ABH8</accession>
<keyword evidence="1" id="KW-0819">tRNA processing</keyword>
<dbReference type="InterPro" id="IPR022111">
    <property type="entry name" value="Rhodanese_C"/>
</dbReference>
<dbReference type="Proteomes" id="UP000249516">
    <property type="component" value="Unassembled WGS sequence"/>
</dbReference>
<name>A0A495ABH8_9MICC</name>
<dbReference type="NCBIfam" id="NF001134">
    <property type="entry name" value="PRK00142.1-2"/>
    <property type="match status" value="1"/>
</dbReference>
<dbReference type="Gene3D" id="3.30.70.100">
    <property type="match status" value="1"/>
</dbReference>
<comment type="similarity">
    <text evidence="1">Belongs to the TrhO family.</text>
</comment>
<dbReference type="InterPro" id="IPR036873">
    <property type="entry name" value="Rhodanese-like_dom_sf"/>
</dbReference>
<dbReference type="Gene3D" id="3.40.250.10">
    <property type="entry name" value="Rhodanese-like domain"/>
    <property type="match status" value="1"/>
</dbReference>
<evidence type="ECO:0000313" key="4">
    <source>
        <dbReference type="Proteomes" id="UP000249516"/>
    </source>
</evidence>
<evidence type="ECO:0000259" key="2">
    <source>
        <dbReference type="PROSITE" id="PS50206"/>
    </source>
</evidence>
<dbReference type="GO" id="GO:0016740">
    <property type="term" value="F:transferase activity"/>
    <property type="evidence" value="ECO:0007669"/>
    <property type="project" value="UniProtKB-KW"/>
</dbReference>
<dbReference type="PROSITE" id="PS50206">
    <property type="entry name" value="RHODANESE_3"/>
    <property type="match status" value="1"/>
</dbReference>
<feature type="domain" description="Rhodanese" evidence="2">
    <location>
        <begin position="130"/>
        <end position="225"/>
    </location>
</feature>
<dbReference type="Pfam" id="PF12368">
    <property type="entry name" value="Rhodanese_C"/>
    <property type="match status" value="1"/>
</dbReference>
<evidence type="ECO:0000256" key="1">
    <source>
        <dbReference type="HAMAP-Rule" id="MF_00469"/>
    </source>
</evidence>
<keyword evidence="3" id="KW-0808">Transferase</keyword>
<dbReference type="Pfam" id="PF00581">
    <property type="entry name" value="Rhodanese"/>
    <property type="match status" value="1"/>
</dbReference>
<dbReference type="HAMAP" id="MF_00469">
    <property type="entry name" value="TrhO"/>
    <property type="match status" value="1"/>
</dbReference>
<dbReference type="EC" id="1.14.-.-" evidence="1"/>
<keyword evidence="1" id="KW-0560">Oxidoreductase</keyword>
<dbReference type="InterPro" id="IPR001763">
    <property type="entry name" value="Rhodanese-like_dom"/>
</dbReference>
<dbReference type="InterPro" id="IPR040503">
    <property type="entry name" value="TRHO_N"/>
</dbReference>
<dbReference type="SUPFAM" id="SSF52821">
    <property type="entry name" value="Rhodanese/Cell cycle control phosphatase"/>
    <property type="match status" value="1"/>
</dbReference>
<sequence>MSLPKIVLFYVFTPLADPEAVKLWQLTLAQRCGVKGRIIVSEQGINATVGGDIHDVKAYVRGLREYAPFKDADVKWSDGAGDDFPRLSVKVRPELVTFDAPDVIRVTERGVVGGGTRLLPDELHELVAQRGEDVVLLDGRNELEARIGRFRNAVVPRAQTTRDLLAELDSGAYDHLRDKAVVTYCTGGVRCEVLSVLLRNRGFRDVYQLDGGIVRYGEAYGSTGLWDGSLYVFDRRMHVEFSPDARSLGTCVQCGEPTPRFVNCADQDCRRLFLCCETCTGTGARTRCPECTPAASETHHSHATRTRS</sequence>
<dbReference type="PANTHER" id="PTHR43268:SF6">
    <property type="entry name" value="THIOSULFATE SULFURTRANSFERASE_RHODANESE-LIKE DOMAIN-CONTAINING PROTEIN 2"/>
    <property type="match status" value="1"/>
</dbReference>
<dbReference type="InterPro" id="IPR020936">
    <property type="entry name" value="TrhO"/>
</dbReference>
<dbReference type="Pfam" id="PF17773">
    <property type="entry name" value="UPF0176_N"/>
    <property type="match status" value="1"/>
</dbReference>
<proteinExistence type="inferred from homology"/>
<dbReference type="GO" id="GO:0016705">
    <property type="term" value="F:oxidoreductase activity, acting on paired donors, with incorporation or reduction of molecular oxygen"/>
    <property type="evidence" value="ECO:0007669"/>
    <property type="project" value="UniProtKB-UniRule"/>
</dbReference>